<keyword evidence="1 3" id="KW-0238">DNA-binding</keyword>
<dbReference type="OrthoDB" id="6247875at2759"/>
<dbReference type="PROSITE" id="PS50118">
    <property type="entry name" value="HMG_BOX_2"/>
    <property type="match status" value="1"/>
</dbReference>
<reference evidence="6" key="1">
    <citation type="submission" date="2021-06" db="EMBL/GenBank/DDBJ databases">
        <authorList>
            <person name="Kallberg Y."/>
            <person name="Tangrot J."/>
            <person name="Rosling A."/>
        </authorList>
    </citation>
    <scope>NUCLEOTIDE SEQUENCE</scope>
    <source>
        <strain evidence="6">IA702</strain>
    </source>
</reference>
<gene>
    <name evidence="6" type="ORF">POCULU_LOCUS1447</name>
</gene>
<accession>A0A9N8W8X7</accession>
<name>A0A9N8W8X7_9GLOM</name>
<feature type="domain" description="HMG box" evidence="5">
    <location>
        <begin position="73"/>
        <end position="143"/>
    </location>
</feature>
<dbReference type="SUPFAM" id="SSF47095">
    <property type="entry name" value="HMG-box"/>
    <property type="match status" value="1"/>
</dbReference>
<evidence type="ECO:0000256" key="4">
    <source>
        <dbReference type="SAM" id="MobiDB-lite"/>
    </source>
</evidence>
<evidence type="ECO:0000256" key="1">
    <source>
        <dbReference type="ARBA" id="ARBA00023125"/>
    </source>
</evidence>
<dbReference type="InterPro" id="IPR051356">
    <property type="entry name" value="SOX/SOX-like_TF"/>
</dbReference>
<dbReference type="GO" id="GO:0005634">
    <property type="term" value="C:nucleus"/>
    <property type="evidence" value="ECO:0007669"/>
    <property type="project" value="UniProtKB-UniRule"/>
</dbReference>
<sequence>MSAYFLPTEQGITLLLVYLSANHVPIATTTFITSTPQEIDLLLNPPYMLTQSLDALLDPNQRQRKRDKDSTTPPRPKNSWIIFRKDFESLLRALYPDECYSIQTISKLAGEIWKDLPDVVKQYFDVLAKLARQRHKDAYPNYTYKPRQRRQARRANWLFKEVNKDKIMK</sequence>
<feature type="region of interest" description="Disordered" evidence="4">
    <location>
        <begin position="58"/>
        <end position="77"/>
    </location>
</feature>
<dbReference type="CDD" id="cd01389">
    <property type="entry name" value="HMG-box_ROX1-like"/>
    <property type="match status" value="1"/>
</dbReference>
<evidence type="ECO:0000256" key="2">
    <source>
        <dbReference type="ARBA" id="ARBA00023242"/>
    </source>
</evidence>
<dbReference type="SMART" id="SM00398">
    <property type="entry name" value="HMG"/>
    <property type="match status" value="1"/>
</dbReference>
<dbReference type="GO" id="GO:0000978">
    <property type="term" value="F:RNA polymerase II cis-regulatory region sequence-specific DNA binding"/>
    <property type="evidence" value="ECO:0007669"/>
    <property type="project" value="TreeGrafter"/>
</dbReference>
<dbReference type="InterPro" id="IPR009071">
    <property type="entry name" value="HMG_box_dom"/>
</dbReference>
<dbReference type="Pfam" id="PF00505">
    <property type="entry name" value="HMG_box"/>
    <property type="match status" value="1"/>
</dbReference>
<feature type="DNA-binding region" description="HMG box" evidence="3">
    <location>
        <begin position="73"/>
        <end position="143"/>
    </location>
</feature>
<dbReference type="Proteomes" id="UP000789572">
    <property type="component" value="Unassembled WGS sequence"/>
</dbReference>
<dbReference type="AlphaFoldDB" id="A0A9N8W8X7"/>
<dbReference type="PANTHER" id="PTHR45789:SF2">
    <property type="entry name" value="FI18025P1"/>
    <property type="match status" value="1"/>
</dbReference>
<evidence type="ECO:0000256" key="3">
    <source>
        <dbReference type="PROSITE-ProRule" id="PRU00267"/>
    </source>
</evidence>
<dbReference type="Gene3D" id="1.10.30.10">
    <property type="entry name" value="High mobility group box domain"/>
    <property type="match status" value="1"/>
</dbReference>
<protein>
    <submittedName>
        <fullName evidence="6">1758_t:CDS:1</fullName>
    </submittedName>
</protein>
<dbReference type="PANTHER" id="PTHR45789">
    <property type="entry name" value="FI18025P1"/>
    <property type="match status" value="1"/>
</dbReference>
<keyword evidence="2 3" id="KW-0539">Nucleus</keyword>
<comment type="caution">
    <text evidence="6">The sequence shown here is derived from an EMBL/GenBank/DDBJ whole genome shotgun (WGS) entry which is preliminary data.</text>
</comment>
<dbReference type="GO" id="GO:0000981">
    <property type="term" value="F:DNA-binding transcription factor activity, RNA polymerase II-specific"/>
    <property type="evidence" value="ECO:0007669"/>
    <property type="project" value="TreeGrafter"/>
</dbReference>
<dbReference type="InterPro" id="IPR036910">
    <property type="entry name" value="HMG_box_dom_sf"/>
</dbReference>
<keyword evidence="7" id="KW-1185">Reference proteome</keyword>
<organism evidence="6 7">
    <name type="scientific">Paraglomus occultum</name>
    <dbReference type="NCBI Taxonomy" id="144539"/>
    <lineage>
        <taxon>Eukaryota</taxon>
        <taxon>Fungi</taxon>
        <taxon>Fungi incertae sedis</taxon>
        <taxon>Mucoromycota</taxon>
        <taxon>Glomeromycotina</taxon>
        <taxon>Glomeromycetes</taxon>
        <taxon>Paraglomerales</taxon>
        <taxon>Paraglomeraceae</taxon>
        <taxon>Paraglomus</taxon>
    </lineage>
</organism>
<dbReference type="EMBL" id="CAJVPJ010000109">
    <property type="protein sequence ID" value="CAG8479152.1"/>
    <property type="molecule type" value="Genomic_DNA"/>
</dbReference>
<evidence type="ECO:0000313" key="7">
    <source>
        <dbReference type="Proteomes" id="UP000789572"/>
    </source>
</evidence>
<evidence type="ECO:0000259" key="5">
    <source>
        <dbReference type="PROSITE" id="PS50118"/>
    </source>
</evidence>
<proteinExistence type="predicted"/>
<evidence type="ECO:0000313" key="6">
    <source>
        <dbReference type="EMBL" id="CAG8479152.1"/>
    </source>
</evidence>